<dbReference type="Pfam" id="PF15608">
    <property type="entry name" value="PELOTA_1"/>
    <property type="match status" value="1"/>
</dbReference>
<feature type="domain" description="Cysteine protease StiP N-terminal" evidence="1">
    <location>
        <begin position="535"/>
        <end position="784"/>
    </location>
</feature>
<sequence>MTITSTGDPAETAVLPWTGGHVESVLEIGVGTDTSGSLFDVRELVGLALRRNPKRAHLLVSRVLGKHRPSDPGLVIAAGELLGVLAAQALDGTLPDGAAAVRQAAGHLSAVLRLAQTRPESPEAAAERARLLHAARGLLAPLRASHPEAATLGYAETATGLGRLVAGAVGSYYIHSTRHSGNGTAAYGAFEEAHSHATSHRLLPADPARLDRARVLVLVDDELSTGATIINTIRELHARSPKEQYVVAALVDLRTDADRARFEALAAELGTVIRTVALARGSVTLPPDVLDRARQQLAALPAANDGAAAGGPATGSTAAATGRVVLLPVAASDLPVGPAALLDRYGSAPAGFGAAARTAAAVGRRVLEALDRLDVQAAADGILVLGTEEYLHLPLALADWLAGEVPAGVPVRFSSTTRSPIVALARPDYAINTVLSFASHDGTIDGPGPRYAYNVHRPGERRGTVVVVPEPGTDPASVTGPGSLAEALGAACDRVLVVQLPGPAGSGTAGPLATRADAEAPAGALPDPLYGPEFGSYAAGEVAWLLKDLSRVQLEAPTAERERAIQAGTAHYAESLPVEYHPSPEYLALFEQALERSAGRVAQAIGVVAEMALAARDGRPVLVSLARAGTPVGILMKRWLRDFHGLDVPHYTMSIVRGRGIDETALRYLAARHDPARVLFVDGWTGKGAISRELQEALERFAAEHGPSFSPELAVLADPGHCTTLFGTRDDYLIPSACLNSTVSGLVSRTVLNADYIGAGDFHGAKFYAELAGSDRSARFLDAVSARFADVRDAAAAEAGQRLAEVPTVDWSGWKAVERIAAEYGIPSPNLVKPGVGETTRVLLRRVPWQVLVNPEATADLGHVLLLAEQRGVTVVEVPGLPYSCVGLIRPEPEGSR</sequence>
<dbReference type="InterPro" id="IPR041688">
    <property type="entry name" value="PRTase_2"/>
</dbReference>
<dbReference type="InterPro" id="IPR000836">
    <property type="entry name" value="PRTase_dom"/>
</dbReference>
<dbReference type="RefSeq" id="WP_237817802.1">
    <property type="nucleotide sequence ID" value="NZ_JAKLTQ010000001.1"/>
</dbReference>
<evidence type="ECO:0000259" key="3">
    <source>
        <dbReference type="Pfam" id="PF15608"/>
    </source>
</evidence>
<protein>
    <submittedName>
        <fullName evidence="5">Phosphoribosyltransferase</fullName>
    </submittedName>
</protein>
<dbReference type="Pfam" id="PF12500">
    <property type="entry name" value="TRSP"/>
    <property type="match status" value="1"/>
</dbReference>
<feature type="domain" description="PELOTA RNA-binding" evidence="3">
    <location>
        <begin position="811"/>
        <end position="890"/>
    </location>
</feature>
<dbReference type="GO" id="GO:0016757">
    <property type="term" value="F:glycosyltransferase activity"/>
    <property type="evidence" value="ECO:0007669"/>
    <property type="project" value="UniProtKB-KW"/>
</dbReference>
<dbReference type="CDD" id="cd06223">
    <property type="entry name" value="PRTases_typeI"/>
    <property type="match status" value="1"/>
</dbReference>
<feature type="domain" description="Orotate phosphoribosyltransferase-like" evidence="4">
    <location>
        <begin position="44"/>
        <end position="281"/>
    </location>
</feature>
<dbReference type="SUPFAM" id="SSF53271">
    <property type="entry name" value="PRTase-like"/>
    <property type="match status" value="1"/>
</dbReference>
<dbReference type="Gene3D" id="3.40.50.2020">
    <property type="match status" value="1"/>
</dbReference>
<accession>A0ABS9L252</accession>
<feature type="domain" description="TRSP" evidence="2">
    <location>
        <begin position="352"/>
        <end position="478"/>
    </location>
</feature>
<evidence type="ECO:0000313" key="6">
    <source>
        <dbReference type="Proteomes" id="UP001165368"/>
    </source>
</evidence>
<evidence type="ECO:0000259" key="1">
    <source>
        <dbReference type="Pfam" id="PF11202"/>
    </source>
</evidence>
<gene>
    <name evidence="5" type="ORF">LVY72_02170</name>
</gene>
<keyword evidence="5" id="KW-0328">Glycosyltransferase</keyword>
<dbReference type="EMBL" id="JAKLTQ010000001">
    <property type="protein sequence ID" value="MCG2620713.1"/>
    <property type="molecule type" value="Genomic_DNA"/>
</dbReference>
<organism evidence="5 6">
    <name type="scientific">Arthrobacter hankyongi</name>
    <dbReference type="NCBI Taxonomy" id="2904801"/>
    <lineage>
        <taxon>Bacteria</taxon>
        <taxon>Bacillati</taxon>
        <taxon>Actinomycetota</taxon>
        <taxon>Actinomycetes</taxon>
        <taxon>Micrococcales</taxon>
        <taxon>Micrococcaceae</taxon>
        <taxon>Arthrobacter</taxon>
    </lineage>
</organism>
<keyword evidence="5" id="KW-0808">Transferase</keyword>
<evidence type="ECO:0000259" key="4">
    <source>
        <dbReference type="Pfam" id="PF15609"/>
    </source>
</evidence>
<dbReference type="InterPro" id="IPR022537">
    <property type="entry name" value="TRSP_dom"/>
</dbReference>
<evidence type="ECO:0000313" key="5">
    <source>
        <dbReference type="EMBL" id="MCG2620713.1"/>
    </source>
</evidence>
<name>A0ABS9L252_9MICC</name>
<dbReference type="InterPro" id="IPR029057">
    <property type="entry name" value="PRTase-like"/>
</dbReference>
<reference evidence="5" key="1">
    <citation type="submission" date="2022-01" db="EMBL/GenBank/DDBJ databases">
        <authorList>
            <person name="Jo J.-H."/>
            <person name="Im W.-T."/>
        </authorList>
    </citation>
    <scope>NUCLEOTIDE SEQUENCE</scope>
    <source>
        <strain evidence="5">I2-34</strain>
    </source>
</reference>
<dbReference type="Proteomes" id="UP001165368">
    <property type="component" value="Unassembled WGS sequence"/>
</dbReference>
<dbReference type="InterPro" id="IPR028157">
    <property type="entry name" value="PELOTA_dom"/>
</dbReference>
<dbReference type="Pfam" id="PF11202">
    <property type="entry name" value="StiP"/>
    <property type="match status" value="1"/>
</dbReference>
<dbReference type="Pfam" id="PF15609">
    <property type="entry name" value="PRTase_2"/>
    <property type="match status" value="1"/>
</dbReference>
<dbReference type="InterPro" id="IPR011215">
    <property type="entry name" value="StiP_N"/>
</dbReference>
<comment type="caution">
    <text evidence="5">The sequence shown here is derived from an EMBL/GenBank/DDBJ whole genome shotgun (WGS) entry which is preliminary data.</text>
</comment>
<evidence type="ECO:0000259" key="2">
    <source>
        <dbReference type="Pfam" id="PF12500"/>
    </source>
</evidence>
<proteinExistence type="predicted"/>
<keyword evidence="6" id="KW-1185">Reference proteome</keyword>